<reference evidence="2 3" key="1">
    <citation type="submission" date="2020-08" db="EMBL/GenBank/DDBJ databases">
        <title>Sequencing the genomes of 1000 actinobacteria strains.</title>
        <authorList>
            <person name="Klenk H.-P."/>
        </authorList>
    </citation>
    <scope>NUCLEOTIDE SEQUENCE [LARGE SCALE GENOMIC DNA]</scope>
    <source>
        <strain evidence="2 3">DSM 45913</strain>
    </source>
</reference>
<accession>A0A7X0EVH6</accession>
<keyword evidence="3" id="KW-1185">Reference proteome</keyword>
<proteinExistence type="predicted"/>
<dbReference type="InterPro" id="IPR029058">
    <property type="entry name" value="AB_hydrolase_fold"/>
</dbReference>
<name>A0A7X0EVH6_9ACTN</name>
<evidence type="ECO:0000259" key="1">
    <source>
        <dbReference type="Pfam" id="PF12146"/>
    </source>
</evidence>
<evidence type="ECO:0000313" key="3">
    <source>
        <dbReference type="Proteomes" id="UP000583800"/>
    </source>
</evidence>
<comment type="caution">
    <text evidence="2">The sequence shown here is derived from an EMBL/GenBank/DDBJ whole genome shotgun (WGS) entry which is preliminary data.</text>
</comment>
<dbReference type="PANTHER" id="PTHR43798:SF33">
    <property type="entry name" value="HYDROLASE, PUTATIVE (AFU_ORTHOLOGUE AFUA_2G14860)-RELATED"/>
    <property type="match status" value="1"/>
</dbReference>
<dbReference type="RefSeq" id="WP_185083472.1">
    <property type="nucleotide sequence ID" value="NZ_JACHJB010000001.1"/>
</dbReference>
<dbReference type="Gene3D" id="3.40.50.1820">
    <property type="entry name" value="alpha/beta hydrolase"/>
    <property type="match status" value="1"/>
</dbReference>
<dbReference type="PANTHER" id="PTHR43798">
    <property type="entry name" value="MONOACYLGLYCEROL LIPASE"/>
    <property type="match status" value="1"/>
</dbReference>
<dbReference type="GO" id="GO:0016020">
    <property type="term" value="C:membrane"/>
    <property type="evidence" value="ECO:0007669"/>
    <property type="project" value="TreeGrafter"/>
</dbReference>
<organism evidence="2 3">
    <name type="scientific">Nonomuraea muscovyensis</name>
    <dbReference type="NCBI Taxonomy" id="1124761"/>
    <lineage>
        <taxon>Bacteria</taxon>
        <taxon>Bacillati</taxon>
        <taxon>Actinomycetota</taxon>
        <taxon>Actinomycetes</taxon>
        <taxon>Streptosporangiales</taxon>
        <taxon>Streptosporangiaceae</taxon>
        <taxon>Nonomuraea</taxon>
    </lineage>
</organism>
<dbReference type="SUPFAM" id="SSF53474">
    <property type="entry name" value="alpha/beta-Hydrolases"/>
    <property type="match status" value="1"/>
</dbReference>
<dbReference type="InterPro" id="IPR022742">
    <property type="entry name" value="Hydrolase_4"/>
</dbReference>
<dbReference type="GO" id="GO:0003824">
    <property type="term" value="F:catalytic activity"/>
    <property type="evidence" value="ECO:0007669"/>
    <property type="project" value="UniProtKB-ARBA"/>
</dbReference>
<dbReference type="AlphaFoldDB" id="A0A7X0EVH6"/>
<dbReference type="InterPro" id="IPR050266">
    <property type="entry name" value="AB_hydrolase_sf"/>
</dbReference>
<gene>
    <name evidence="2" type="ORF">FHU36_002052</name>
</gene>
<sequence length="253" mass="27012">MLNGLPYLSAGEGPPLVVLLFTPQAANPTGLARWSTMRMIRPFTTNFTVYVVNRPPGLPPATTMTDLAAVYAQAIRTTFEGPVNILAISTGGSIALQLAADHPDLVGRLVLSGTACTLGPVGRRAQRAYIDRARQGRRPSPALAEIVTESKTGQKLLKVLLWLSDTGQKDHTDAVIVLNAEDGFDLRGRLPDIGAATLLIQGDKDLVYPLELARQTVDGIPGAQLVVYPGRSHSGTFTDKRFAADALAFLTEA</sequence>
<dbReference type="InterPro" id="IPR000073">
    <property type="entry name" value="AB_hydrolase_1"/>
</dbReference>
<dbReference type="Proteomes" id="UP000583800">
    <property type="component" value="Unassembled WGS sequence"/>
</dbReference>
<evidence type="ECO:0000313" key="2">
    <source>
        <dbReference type="EMBL" id="MBB6345543.1"/>
    </source>
</evidence>
<protein>
    <submittedName>
        <fullName evidence="2">Pimeloyl-ACP methyl ester carboxylesterase</fullName>
    </submittedName>
</protein>
<dbReference type="Pfam" id="PF12146">
    <property type="entry name" value="Hydrolase_4"/>
    <property type="match status" value="1"/>
</dbReference>
<dbReference type="PRINTS" id="PR00111">
    <property type="entry name" value="ABHYDROLASE"/>
</dbReference>
<dbReference type="EMBL" id="JACHJB010000001">
    <property type="protein sequence ID" value="MBB6345543.1"/>
    <property type="molecule type" value="Genomic_DNA"/>
</dbReference>
<feature type="domain" description="Serine aminopeptidase S33" evidence="1">
    <location>
        <begin position="63"/>
        <end position="234"/>
    </location>
</feature>